<keyword evidence="2" id="KW-1185">Reference proteome</keyword>
<organism evidence="1 2">
    <name type="scientific">Aromia moschata</name>
    <dbReference type="NCBI Taxonomy" id="1265417"/>
    <lineage>
        <taxon>Eukaryota</taxon>
        <taxon>Metazoa</taxon>
        <taxon>Ecdysozoa</taxon>
        <taxon>Arthropoda</taxon>
        <taxon>Hexapoda</taxon>
        <taxon>Insecta</taxon>
        <taxon>Pterygota</taxon>
        <taxon>Neoptera</taxon>
        <taxon>Endopterygota</taxon>
        <taxon>Coleoptera</taxon>
        <taxon>Polyphaga</taxon>
        <taxon>Cucujiformia</taxon>
        <taxon>Chrysomeloidea</taxon>
        <taxon>Cerambycidae</taxon>
        <taxon>Cerambycinae</taxon>
        <taxon>Callichromatini</taxon>
        <taxon>Aromia</taxon>
    </lineage>
</organism>
<gene>
    <name evidence="1" type="ORF">NQ318_003130</name>
</gene>
<proteinExistence type="predicted"/>
<evidence type="ECO:0000313" key="1">
    <source>
        <dbReference type="EMBL" id="KAJ8954599.1"/>
    </source>
</evidence>
<evidence type="ECO:0008006" key="3">
    <source>
        <dbReference type="Google" id="ProtNLM"/>
    </source>
</evidence>
<dbReference type="Proteomes" id="UP001162162">
    <property type="component" value="Unassembled WGS sequence"/>
</dbReference>
<evidence type="ECO:0000313" key="2">
    <source>
        <dbReference type="Proteomes" id="UP001162162"/>
    </source>
</evidence>
<dbReference type="EMBL" id="JAPWTK010000046">
    <property type="protein sequence ID" value="KAJ8954599.1"/>
    <property type="molecule type" value="Genomic_DNA"/>
</dbReference>
<accession>A0AAV8YUK6</accession>
<reference evidence="1" key="1">
    <citation type="journal article" date="2023" name="Insect Mol. Biol.">
        <title>Genome sequencing provides insights into the evolution of gene families encoding plant cell wall-degrading enzymes in longhorned beetles.</title>
        <authorList>
            <person name="Shin N.R."/>
            <person name="Okamura Y."/>
            <person name="Kirsch R."/>
            <person name="Pauchet Y."/>
        </authorList>
    </citation>
    <scope>NUCLEOTIDE SEQUENCE</scope>
    <source>
        <strain evidence="1">AMC_N1</strain>
    </source>
</reference>
<protein>
    <recommendedName>
        <fullName evidence="3">DDE Tnp4 domain-containing protein</fullName>
    </recommendedName>
</protein>
<name>A0AAV8YUK6_9CUCU</name>
<comment type="caution">
    <text evidence="1">The sequence shown here is derived from an EMBL/GenBank/DDBJ whole genome shotgun (WGS) entry which is preliminary data.</text>
</comment>
<dbReference type="AlphaFoldDB" id="A0AAV8YUK6"/>
<sequence>MPAGLKIKKVVIEPPLSLRFPWFPTTVSEWNDIANAFQDRWQFPHCLGAVDGKHVQIIAPHGSGSYYFNYNKTHSIVLMAIAKC</sequence>